<dbReference type="PROSITE" id="PS00616">
    <property type="entry name" value="HIS_ACID_PHOSPHAT_1"/>
    <property type="match status" value="1"/>
</dbReference>
<protein>
    <submittedName>
        <fullName evidence="1">Phosphoanhydride phosphorylase</fullName>
    </submittedName>
</protein>
<proteinExistence type="predicted"/>
<dbReference type="Proteomes" id="UP000606044">
    <property type="component" value="Unassembled WGS sequence"/>
</dbReference>
<dbReference type="EMBL" id="BMCT01000012">
    <property type="protein sequence ID" value="GGF87065.1"/>
    <property type="molecule type" value="Genomic_DNA"/>
</dbReference>
<accession>A0A917CFB1</accession>
<comment type="caution">
    <text evidence="1">The sequence shown here is derived from an EMBL/GenBank/DDBJ whole genome shotgun (WGS) entry which is preliminary data.</text>
</comment>
<dbReference type="CDD" id="cd07061">
    <property type="entry name" value="HP_HAP_like"/>
    <property type="match status" value="1"/>
</dbReference>
<dbReference type="Pfam" id="PF00328">
    <property type="entry name" value="His_Phos_2"/>
    <property type="match status" value="1"/>
</dbReference>
<dbReference type="SUPFAM" id="SSF53254">
    <property type="entry name" value="Phosphoglycerate mutase-like"/>
    <property type="match status" value="1"/>
</dbReference>
<dbReference type="InterPro" id="IPR029033">
    <property type="entry name" value="His_PPase_superfam"/>
</dbReference>
<reference evidence="1" key="2">
    <citation type="submission" date="2020-09" db="EMBL/GenBank/DDBJ databases">
        <authorList>
            <person name="Sun Q."/>
            <person name="Sedlacek I."/>
        </authorList>
    </citation>
    <scope>NUCLEOTIDE SEQUENCE</scope>
    <source>
        <strain evidence="1">CCM 7897</strain>
    </source>
</reference>
<sequence>MRIFALLPDKRRIRSLSAGILALLLCAGPATAEMVLERVVLIQRHGVRAPTQSPETLAEWTRRPWPQWPVARGLLTPHGAQVVGLVADAIRARYVAAGILPATGCPGTSPVVWADGKDQRTRESGRVLAEQLAPGCGATAGHGPDGKADRLFNALGGACVLDPAAGTQAVRAAIGAGGALVDPASAEAIRQTALLFDPAAPPLPPKPSDFVVEQKQIRITGPLGRAATAAEVFLLEYAQGLPSPQVAWGEAADVGKLDALLAARARVTSLNRKLPYIARLRGAGMARTMLAVLRGDPRPAAPEIGKAVRLVAFAGHDTNLSNMAGVFGVDWSLPGQPDATAPATAFALERWRDSRSGAAMVRATIFYAELDGMRVLDPAKVHAVPVPLPDCPDGTCPLEAFTARILSTLPAACGR</sequence>
<dbReference type="AlphaFoldDB" id="A0A917CFB1"/>
<gene>
    <name evidence="1" type="ORF">GCM10007301_53680</name>
</gene>
<keyword evidence="2" id="KW-1185">Reference proteome</keyword>
<evidence type="ECO:0000313" key="1">
    <source>
        <dbReference type="EMBL" id="GGF87065.1"/>
    </source>
</evidence>
<evidence type="ECO:0000313" key="2">
    <source>
        <dbReference type="Proteomes" id="UP000606044"/>
    </source>
</evidence>
<dbReference type="InterPro" id="IPR000560">
    <property type="entry name" value="His_Pase_clade-2"/>
</dbReference>
<reference evidence="1" key="1">
    <citation type="journal article" date="2014" name="Int. J. Syst. Evol. Microbiol.">
        <title>Complete genome sequence of Corynebacterium casei LMG S-19264T (=DSM 44701T), isolated from a smear-ripened cheese.</title>
        <authorList>
            <consortium name="US DOE Joint Genome Institute (JGI-PGF)"/>
            <person name="Walter F."/>
            <person name="Albersmeier A."/>
            <person name="Kalinowski J."/>
            <person name="Ruckert C."/>
        </authorList>
    </citation>
    <scope>NUCLEOTIDE SEQUENCE</scope>
    <source>
        <strain evidence="1">CCM 7897</strain>
    </source>
</reference>
<organism evidence="1 2">
    <name type="scientific">Azorhizobium oxalatiphilum</name>
    <dbReference type="NCBI Taxonomy" id="980631"/>
    <lineage>
        <taxon>Bacteria</taxon>
        <taxon>Pseudomonadati</taxon>
        <taxon>Pseudomonadota</taxon>
        <taxon>Alphaproteobacteria</taxon>
        <taxon>Hyphomicrobiales</taxon>
        <taxon>Xanthobacteraceae</taxon>
        <taxon>Azorhizobium</taxon>
    </lineage>
</organism>
<dbReference type="RefSeq" id="WP_188583956.1">
    <property type="nucleotide sequence ID" value="NZ_BMCT01000012.1"/>
</dbReference>
<dbReference type="Gene3D" id="3.40.50.1240">
    <property type="entry name" value="Phosphoglycerate mutase-like"/>
    <property type="match status" value="2"/>
</dbReference>
<name>A0A917CFB1_9HYPH</name>
<dbReference type="InterPro" id="IPR033379">
    <property type="entry name" value="Acid_Pase_AS"/>
</dbReference>